<protein>
    <submittedName>
        <fullName evidence="1">Uncharacterized protein</fullName>
    </submittedName>
</protein>
<dbReference type="RefSeq" id="WP_176930017.1">
    <property type="nucleotide sequence ID" value="NZ_FNET01000036.1"/>
</dbReference>
<reference evidence="2" key="1">
    <citation type="submission" date="2016-10" db="EMBL/GenBank/DDBJ databases">
        <authorList>
            <person name="Varghese N."/>
            <person name="Submissions S."/>
        </authorList>
    </citation>
    <scope>NUCLEOTIDE SEQUENCE [LARGE SCALE GENOMIC DNA]</scope>
    <source>
        <strain evidence="2">DSM 44796</strain>
    </source>
</reference>
<name>A0A1G9YXQ0_9PSEU</name>
<dbReference type="AlphaFoldDB" id="A0A1G9YXQ0"/>
<sequence>MSQVVKSQAEMQTHLAAGEAVALFPEGVPGPVTLRGRWWIVADGQQHYQLADEDQAVMLTRQAERLAAATDAARQAANRAPRSGS</sequence>
<dbReference type="EMBL" id="FNET01000036">
    <property type="protein sequence ID" value="SDN13898.1"/>
    <property type="molecule type" value="Genomic_DNA"/>
</dbReference>
<dbReference type="Proteomes" id="UP000199682">
    <property type="component" value="Unassembled WGS sequence"/>
</dbReference>
<accession>A0A1G9YXQ0</accession>
<gene>
    <name evidence="1" type="ORF">SAMN04488074_13622</name>
</gene>
<proteinExistence type="predicted"/>
<organism evidence="1 2">
    <name type="scientific">Lentzea albidocapillata subsp. violacea</name>
    <dbReference type="NCBI Taxonomy" id="128104"/>
    <lineage>
        <taxon>Bacteria</taxon>
        <taxon>Bacillati</taxon>
        <taxon>Actinomycetota</taxon>
        <taxon>Actinomycetes</taxon>
        <taxon>Pseudonocardiales</taxon>
        <taxon>Pseudonocardiaceae</taxon>
        <taxon>Lentzea</taxon>
    </lineage>
</organism>
<evidence type="ECO:0000313" key="1">
    <source>
        <dbReference type="EMBL" id="SDN13898.1"/>
    </source>
</evidence>
<evidence type="ECO:0000313" key="2">
    <source>
        <dbReference type="Proteomes" id="UP000199682"/>
    </source>
</evidence>